<name>A0A182YRC4_ANOST</name>
<sequence length="173" mass="18777">MVQPPAGRPKPRADIVRVTAANGATYLEMYSAIRKTTTVDKDALRARRGDEQVLSLYLRPGADGMGIKADIERALGEKASVRVVCDMSQLLISDIDMLATPADTAAALSTAAGITITITEEAVGQWQRQEATQCARVKIPCQVAQCLDGMYVHIGNTRCRLQELEMQSTAARR</sequence>
<reference evidence="2" key="1">
    <citation type="journal article" date="2014" name="Genome Biol.">
        <title>Genome analysis of a major urban malaria vector mosquito, Anopheles stephensi.</title>
        <authorList>
            <person name="Jiang X."/>
            <person name="Peery A."/>
            <person name="Hall A.B."/>
            <person name="Sharma A."/>
            <person name="Chen X.G."/>
            <person name="Waterhouse R.M."/>
            <person name="Komissarov A."/>
            <person name="Riehle M.M."/>
            <person name="Shouche Y."/>
            <person name="Sharakhova M.V."/>
            <person name="Lawson D."/>
            <person name="Pakpour N."/>
            <person name="Arensburger P."/>
            <person name="Davidson V.L."/>
            <person name="Eiglmeier K."/>
            <person name="Emrich S."/>
            <person name="George P."/>
            <person name="Kennedy R.C."/>
            <person name="Mane S.P."/>
            <person name="Maslen G."/>
            <person name="Oringanje C."/>
            <person name="Qi Y."/>
            <person name="Settlage R."/>
            <person name="Tojo M."/>
            <person name="Tubio J.M."/>
            <person name="Unger M.F."/>
            <person name="Wang B."/>
            <person name="Vernick K.D."/>
            <person name="Ribeiro J.M."/>
            <person name="James A.A."/>
            <person name="Michel K."/>
            <person name="Riehle M.A."/>
            <person name="Luckhart S."/>
            <person name="Sharakhov I.V."/>
            <person name="Tu Z."/>
        </authorList>
    </citation>
    <scope>NUCLEOTIDE SEQUENCE [LARGE SCALE GENOMIC DNA]</scope>
    <source>
        <strain evidence="2">Indian</strain>
    </source>
</reference>
<dbReference type="STRING" id="30069.A0A182YRC4"/>
<dbReference type="VEuPathDB" id="VectorBase:ASTEI11010"/>
<protein>
    <submittedName>
        <fullName evidence="1">Uncharacterized protein</fullName>
    </submittedName>
</protein>
<dbReference type="Proteomes" id="UP000076408">
    <property type="component" value="Unassembled WGS sequence"/>
</dbReference>
<proteinExistence type="predicted"/>
<reference evidence="1" key="2">
    <citation type="submission" date="2020-05" db="UniProtKB">
        <authorList>
            <consortium name="EnsemblMetazoa"/>
        </authorList>
    </citation>
    <scope>IDENTIFICATION</scope>
    <source>
        <strain evidence="1">Indian</strain>
    </source>
</reference>
<evidence type="ECO:0000313" key="2">
    <source>
        <dbReference type="Proteomes" id="UP000076408"/>
    </source>
</evidence>
<dbReference type="AlphaFoldDB" id="A0A182YRC4"/>
<keyword evidence="2" id="KW-1185">Reference proteome</keyword>
<evidence type="ECO:0000313" key="1">
    <source>
        <dbReference type="EnsemblMetazoa" id="ASTEI11010-PA"/>
    </source>
</evidence>
<organism evidence="1 2">
    <name type="scientific">Anopheles stephensi</name>
    <name type="common">Indo-Pakistan malaria mosquito</name>
    <dbReference type="NCBI Taxonomy" id="30069"/>
    <lineage>
        <taxon>Eukaryota</taxon>
        <taxon>Metazoa</taxon>
        <taxon>Ecdysozoa</taxon>
        <taxon>Arthropoda</taxon>
        <taxon>Hexapoda</taxon>
        <taxon>Insecta</taxon>
        <taxon>Pterygota</taxon>
        <taxon>Neoptera</taxon>
        <taxon>Endopterygota</taxon>
        <taxon>Diptera</taxon>
        <taxon>Nematocera</taxon>
        <taxon>Culicoidea</taxon>
        <taxon>Culicidae</taxon>
        <taxon>Anophelinae</taxon>
        <taxon>Anopheles</taxon>
    </lineage>
</organism>
<dbReference type="VEuPathDB" id="VectorBase:ASTEI20_046001"/>
<accession>A0A182YRC4</accession>
<dbReference type="EnsemblMetazoa" id="ASTEI11010-RA">
    <property type="protein sequence ID" value="ASTEI11010-PA"/>
    <property type="gene ID" value="ASTEI11010"/>
</dbReference>